<sequence>DAMTTAPPTPLSWTTARELLAQQRFLTTGDPMLDDLLGGGVPVPGVVEVSGASASGKTQLCLQLCLTVQLPLALGGLGGGALYFSTEDSFPSRRLAALVPAFCARLGLPKDSINADAWTDNVLLAHLADSETQDHLLTYQLPALLTTHNVRLVVIDSITANFRGEQLSHLTDHHQRAAAHLGSTNPDALYYTRRQRDLLCLAQHFKRCSEAHGVAVVCVNQVSDSFDTTMTPLLEHQGMPIPIPRALATKPALGLSWSQCIHTRITLHRHDPLLDATGSEFAATHAQIRVSQRIIQLVFAPHAPPDILPFTIDQAGVQGAPTSA</sequence>
<dbReference type="GO" id="GO:0005657">
    <property type="term" value="C:replication fork"/>
    <property type="evidence" value="ECO:0007669"/>
    <property type="project" value="TreeGrafter"/>
</dbReference>
<name>A0A9W8EAX5_9FUNG</name>
<comment type="subcellular location">
    <subcellularLocation>
        <location evidence="1">Nucleus</location>
    </subcellularLocation>
</comment>
<evidence type="ECO:0000313" key="9">
    <source>
        <dbReference type="Proteomes" id="UP001151582"/>
    </source>
</evidence>
<dbReference type="EMBL" id="JANBQB010001433">
    <property type="protein sequence ID" value="KAJ1971286.1"/>
    <property type="molecule type" value="Genomic_DNA"/>
</dbReference>
<dbReference type="PANTHER" id="PTHR46487">
    <property type="entry name" value="DNA REPAIR PROTEIN XRCC3"/>
    <property type="match status" value="1"/>
</dbReference>
<evidence type="ECO:0000256" key="1">
    <source>
        <dbReference type="ARBA" id="ARBA00004123"/>
    </source>
</evidence>
<dbReference type="InterPro" id="IPR027417">
    <property type="entry name" value="P-loop_NTPase"/>
</dbReference>
<keyword evidence="3" id="KW-0227">DNA damage</keyword>
<dbReference type="GO" id="GO:0005524">
    <property type="term" value="F:ATP binding"/>
    <property type="evidence" value="ECO:0007669"/>
    <property type="project" value="UniProtKB-KW"/>
</dbReference>
<dbReference type="InterPro" id="IPR047348">
    <property type="entry name" value="XRCC3-like_C"/>
</dbReference>
<keyword evidence="5" id="KW-0234">DNA repair</keyword>
<comment type="caution">
    <text evidence="8">The sequence shown here is derived from an EMBL/GenBank/DDBJ whole genome shotgun (WGS) entry which is preliminary data.</text>
</comment>
<dbReference type="GO" id="GO:0045003">
    <property type="term" value="P:double-strand break repair via synthesis-dependent strand annealing"/>
    <property type="evidence" value="ECO:0007669"/>
    <property type="project" value="TreeGrafter"/>
</dbReference>
<evidence type="ECO:0000256" key="3">
    <source>
        <dbReference type="ARBA" id="ARBA00022763"/>
    </source>
</evidence>
<gene>
    <name evidence="8" type="primary">rhp57</name>
    <name evidence="8" type="ORF">H4R34_005791</name>
</gene>
<dbReference type="OrthoDB" id="1861185at2759"/>
<dbReference type="Gene3D" id="3.40.50.300">
    <property type="entry name" value="P-loop containing nucleotide triphosphate hydrolases"/>
    <property type="match status" value="1"/>
</dbReference>
<accession>A0A9W8EAX5</accession>
<dbReference type="GO" id="GO:0090656">
    <property type="term" value="P:t-circle formation"/>
    <property type="evidence" value="ECO:0007669"/>
    <property type="project" value="TreeGrafter"/>
</dbReference>
<dbReference type="SUPFAM" id="SSF52540">
    <property type="entry name" value="P-loop containing nucleoside triphosphate hydrolases"/>
    <property type="match status" value="1"/>
</dbReference>
<dbReference type="GO" id="GO:0000400">
    <property type="term" value="F:four-way junction DNA binding"/>
    <property type="evidence" value="ECO:0007669"/>
    <property type="project" value="TreeGrafter"/>
</dbReference>
<keyword evidence="2" id="KW-0547">Nucleotide-binding</keyword>
<keyword evidence="4" id="KW-0067">ATP-binding</keyword>
<dbReference type="GO" id="GO:0000722">
    <property type="term" value="P:telomere maintenance via recombination"/>
    <property type="evidence" value="ECO:0007669"/>
    <property type="project" value="TreeGrafter"/>
</dbReference>
<dbReference type="GO" id="GO:0140664">
    <property type="term" value="F:ATP-dependent DNA damage sensor activity"/>
    <property type="evidence" value="ECO:0007669"/>
    <property type="project" value="InterPro"/>
</dbReference>
<dbReference type="PANTHER" id="PTHR46487:SF1">
    <property type="entry name" value="DNA REPAIR PROTEIN XRCC3"/>
    <property type="match status" value="1"/>
</dbReference>
<dbReference type="PROSITE" id="PS50162">
    <property type="entry name" value="RECA_2"/>
    <property type="match status" value="1"/>
</dbReference>
<dbReference type="AlphaFoldDB" id="A0A9W8EAX5"/>
<evidence type="ECO:0000259" key="7">
    <source>
        <dbReference type="PROSITE" id="PS50162"/>
    </source>
</evidence>
<reference evidence="8" key="1">
    <citation type="submission" date="2022-07" db="EMBL/GenBank/DDBJ databases">
        <title>Phylogenomic reconstructions and comparative analyses of Kickxellomycotina fungi.</title>
        <authorList>
            <person name="Reynolds N.K."/>
            <person name="Stajich J.E."/>
            <person name="Barry K."/>
            <person name="Grigoriev I.V."/>
            <person name="Crous P."/>
            <person name="Smith M.E."/>
        </authorList>
    </citation>
    <scope>NUCLEOTIDE SEQUENCE</scope>
    <source>
        <strain evidence="8">RSA 567</strain>
    </source>
</reference>
<feature type="non-terminal residue" evidence="8">
    <location>
        <position position="1"/>
    </location>
</feature>
<dbReference type="PIRSF" id="PIRSF005856">
    <property type="entry name" value="Rad51"/>
    <property type="match status" value="1"/>
</dbReference>
<dbReference type="InterPro" id="IPR016467">
    <property type="entry name" value="DNA_recomb/repair_RecA-like"/>
</dbReference>
<dbReference type="GO" id="GO:0061982">
    <property type="term" value="P:meiosis I cell cycle process"/>
    <property type="evidence" value="ECO:0007669"/>
    <property type="project" value="UniProtKB-ARBA"/>
</dbReference>
<dbReference type="InterPro" id="IPR013632">
    <property type="entry name" value="Rad51_C"/>
</dbReference>
<protein>
    <submittedName>
        <fullName evidence="8">DNA repair protein rhp57</fullName>
    </submittedName>
</protein>
<dbReference type="Proteomes" id="UP001151582">
    <property type="component" value="Unassembled WGS sequence"/>
</dbReference>
<proteinExistence type="predicted"/>
<dbReference type="GO" id="GO:0033065">
    <property type="term" value="C:Rad51C-XRCC3 complex"/>
    <property type="evidence" value="ECO:0007669"/>
    <property type="project" value="TreeGrafter"/>
</dbReference>
<evidence type="ECO:0000256" key="4">
    <source>
        <dbReference type="ARBA" id="ARBA00022840"/>
    </source>
</evidence>
<dbReference type="GO" id="GO:0071140">
    <property type="term" value="P:resolution of mitotic recombination intermediates"/>
    <property type="evidence" value="ECO:0007669"/>
    <property type="project" value="TreeGrafter"/>
</dbReference>
<organism evidence="8 9">
    <name type="scientific">Dimargaris verticillata</name>
    <dbReference type="NCBI Taxonomy" id="2761393"/>
    <lineage>
        <taxon>Eukaryota</taxon>
        <taxon>Fungi</taxon>
        <taxon>Fungi incertae sedis</taxon>
        <taxon>Zoopagomycota</taxon>
        <taxon>Kickxellomycotina</taxon>
        <taxon>Dimargaritomycetes</taxon>
        <taxon>Dimargaritales</taxon>
        <taxon>Dimargaritaceae</taxon>
        <taxon>Dimargaris</taxon>
    </lineage>
</organism>
<dbReference type="InterPro" id="IPR020588">
    <property type="entry name" value="RecA_ATP-bd"/>
</dbReference>
<keyword evidence="6" id="KW-0539">Nucleus</keyword>
<evidence type="ECO:0000313" key="8">
    <source>
        <dbReference type="EMBL" id="KAJ1971286.1"/>
    </source>
</evidence>
<feature type="domain" description="RecA family profile 1" evidence="7">
    <location>
        <begin position="22"/>
        <end position="222"/>
    </location>
</feature>
<evidence type="ECO:0000256" key="6">
    <source>
        <dbReference type="ARBA" id="ARBA00023242"/>
    </source>
</evidence>
<evidence type="ECO:0000256" key="2">
    <source>
        <dbReference type="ARBA" id="ARBA00022741"/>
    </source>
</evidence>
<evidence type="ECO:0000256" key="5">
    <source>
        <dbReference type="ARBA" id="ARBA00023204"/>
    </source>
</evidence>
<keyword evidence="9" id="KW-1185">Reference proteome</keyword>
<dbReference type="Pfam" id="PF08423">
    <property type="entry name" value="Rad51"/>
    <property type="match status" value="1"/>
</dbReference>
<dbReference type="CDD" id="cd19491">
    <property type="entry name" value="XRCC3"/>
    <property type="match status" value="1"/>
</dbReference>